<gene>
    <name evidence="2" type="ORF">CEE60_12355</name>
</gene>
<reference evidence="2 3" key="1">
    <citation type="submission" date="2017-06" db="EMBL/GenBank/DDBJ databases">
        <authorList>
            <person name="Kim H.J."/>
            <person name="Triplett B.A."/>
        </authorList>
    </citation>
    <scope>NUCLEOTIDE SEQUENCE [LARGE SCALE GENOMIC DNA]</scope>
    <source>
        <strain evidence="2 3">13146</strain>
    </source>
</reference>
<protein>
    <recommendedName>
        <fullName evidence="4">tRNA_anti-like</fullName>
    </recommendedName>
</protein>
<keyword evidence="1" id="KW-0812">Transmembrane</keyword>
<dbReference type="Pfam" id="PF12869">
    <property type="entry name" value="tRNA_anti-like"/>
    <property type="match status" value="1"/>
</dbReference>
<organism evidence="2 3">
    <name type="scientific">Stenotrophomonas maltophilia</name>
    <name type="common">Pseudomonas maltophilia</name>
    <name type="synonym">Xanthomonas maltophilia</name>
    <dbReference type="NCBI Taxonomy" id="40324"/>
    <lineage>
        <taxon>Bacteria</taxon>
        <taxon>Pseudomonadati</taxon>
        <taxon>Pseudomonadota</taxon>
        <taxon>Gammaproteobacteria</taxon>
        <taxon>Lysobacterales</taxon>
        <taxon>Lysobacteraceae</taxon>
        <taxon>Stenotrophomonas</taxon>
        <taxon>Stenotrophomonas maltophilia group</taxon>
    </lineage>
</organism>
<comment type="caution">
    <text evidence="2">The sequence shown here is derived from an EMBL/GenBank/DDBJ whole genome shotgun (WGS) entry which is preliminary data.</text>
</comment>
<feature type="transmembrane region" description="Helical" evidence="1">
    <location>
        <begin position="58"/>
        <end position="76"/>
    </location>
</feature>
<feature type="transmembrane region" description="Helical" evidence="1">
    <location>
        <begin position="28"/>
        <end position="51"/>
    </location>
</feature>
<sequence>MLLVIAWLCFLIPFPGLGFFIGWPLNLVAFILAIVAMSSGGVTKGLAPLLLSLMVSPMVYFVGIAIFAGTLSAVSAPREDAHAAETESEAISVLADTIELAARQLYLDYQANEIAADVLYKGKPLVISGDVEAIQGDSLDQPVVHLSAGPDARVLLMGLTTTDAAGLRKGEAITAACTGDGMARETPAMRHCDLR</sequence>
<keyword evidence="1" id="KW-1133">Transmembrane helix</keyword>
<evidence type="ECO:0000313" key="3">
    <source>
        <dbReference type="Proteomes" id="UP000198157"/>
    </source>
</evidence>
<dbReference type="EMBL" id="NIVS01000029">
    <property type="protein sequence ID" value="OWQ52527.1"/>
    <property type="molecule type" value="Genomic_DNA"/>
</dbReference>
<keyword evidence="1" id="KW-0472">Membrane</keyword>
<evidence type="ECO:0008006" key="4">
    <source>
        <dbReference type="Google" id="ProtNLM"/>
    </source>
</evidence>
<evidence type="ECO:0000256" key="1">
    <source>
        <dbReference type="SAM" id="Phobius"/>
    </source>
</evidence>
<dbReference type="InterPro" id="IPR024422">
    <property type="entry name" value="Protein_unknown_function_OB"/>
</dbReference>
<accession>A0A246HL50</accession>
<evidence type="ECO:0000313" key="2">
    <source>
        <dbReference type="EMBL" id="OWQ52527.1"/>
    </source>
</evidence>
<proteinExistence type="predicted"/>
<dbReference type="AlphaFoldDB" id="A0A246HL50"/>
<name>A0A246HL50_STEMA</name>
<dbReference type="Proteomes" id="UP000198157">
    <property type="component" value="Unassembled WGS sequence"/>
</dbReference>